<dbReference type="Proteomes" id="UP000663570">
    <property type="component" value="Chromosome"/>
</dbReference>
<evidence type="ECO:0000313" key="2">
    <source>
        <dbReference type="EMBL" id="QSI76934.1"/>
    </source>
</evidence>
<feature type="region of interest" description="Disordered" evidence="1">
    <location>
        <begin position="380"/>
        <end position="408"/>
    </location>
</feature>
<reference evidence="2 3" key="1">
    <citation type="submission" date="2021-02" db="EMBL/GenBank/DDBJ databases">
        <title>Niveibacterium changnyeongensis HC41.</title>
        <authorList>
            <person name="Kang M."/>
        </authorList>
    </citation>
    <scope>NUCLEOTIDE SEQUENCE [LARGE SCALE GENOMIC DNA]</scope>
    <source>
        <strain evidence="2 3">HC41</strain>
    </source>
</reference>
<evidence type="ECO:0000256" key="1">
    <source>
        <dbReference type="SAM" id="MobiDB-lite"/>
    </source>
</evidence>
<dbReference type="EMBL" id="CP071060">
    <property type="protein sequence ID" value="QSI76934.1"/>
    <property type="molecule type" value="Genomic_DNA"/>
</dbReference>
<feature type="compositionally biased region" description="Low complexity" evidence="1">
    <location>
        <begin position="391"/>
        <end position="402"/>
    </location>
</feature>
<feature type="region of interest" description="Disordered" evidence="1">
    <location>
        <begin position="1"/>
        <end position="31"/>
    </location>
</feature>
<sequence length="1087" mass="116933">MSACGGGGAASGTSSGGTTGGGGSGNEGEVVAPPNIIAGQAIGTVTVAPVTDASGPIVATFGVTLPPGTAENIIAQRAGANIATQIDVKRRHADGTIRHAIISTQLPDAAGGPIKLATANTSATGGAELATMLAGTVNYTVEIREAGTSYRTSLRDALKNGGDPWLSGPLVNEWRARVAPVDANKVAHPGLRVLFDARFENSKRGRASITIENVESTAARGDRTYDITMTDERGTVLFTQTAITQPFQTRYRKVFQFGGAASPIVAPDVALLKKSRAILNYTDTPLPASAVDNIVSQWTKSKRGLFDSGIVTSAMPNTGGRMDIGPLPGWTVVALLSGDPKALAVMYDAAERAGVFSVHYRDAETGDIISINKHPTVTLGSASQWSDPADRLPNTTLPRTTPHQPDTAHQPSLAFVPYMISGDRYYLDELYFWADWNLISMHHDYREKEKGLVHNDQVRGQAWSMRTLTHAAWIAPGTDWQAAYFDDKVRQNLSWYAANAIPMNPLGWWKGTSSTDGSLEQAPEPGMSPEVTHWFSPWMNDFFALMLAYCSDLGYPAAATRDWTLGFTAKRFTSGPDFSPFDGTSYRLAGLLKGNVPIKTMADLTRYSFYTRTTGAPTDLHSTGDSAGYAIQAYAALSAAHDAGVAKADDAFVFVREQILKKGGTNAYLGDPTWNIVPRTAVAGISGSPGLNSGGTTPTPPLPPVVDDLPRDANGAIKPEWFAALPLNAWTEMPGSRLLDNVAVPAGFTASDLTSIVYAWGGAALDTKRNGLHLFGGGHGDGKWNGLLFFGFDNYRWSTTWGGTPREQILGNSGNWSTNDAGTDSLNADGNPMASHGWYGYAWIPERDELFLGVRRSVIWDLSAKQWRKPFLDWTASKWSSDIQAWPHKGKVYVFCATSEYGGWVFDPAGQTTLADGSKAVGSYAPITGLAATYPCRWKEIAVHMPERGEVLRFRPKDSSTPVHVLTLDDFTRSYKVDPTGKGWEAVVNDLPYTGDVAGAAFAPGATRAEDRVYILENASNGRLWEINPNDWSGKLLSTTGTGPSAARYGYYSRFVFDRKHGVLMAMPAVTTDGSTDVPNVRIIRVR</sequence>
<feature type="compositionally biased region" description="Gly residues" evidence="1">
    <location>
        <begin position="1"/>
        <end position="26"/>
    </location>
</feature>
<keyword evidence="3" id="KW-1185">Reference proteome</keyword>
<accession>A0ABX7M685</accession>
<proteinExistence type="predicted"/>
<dbReference type="RefSeq" id="WP_206254517.1">
    <property type="nucleotide sequence ID" value="NZ_CP071060.1"/>
</dbReference>
<organism evidence="2 3">
    <name type="scientific">Niveibacterium microcysteis</name>
    <dbReference type="NCBI Taxonomy" id="2811415"/>
    <lineage>
        <taxon>Bacteria</taxon>
        <taxon>Pseudomonadati</taxon>
        <taxon>Pseudomonadota</taxon>
        <taxon>Betaproteobacteria</taxon>
        <taxon>Rhodocyclales</taxon>
        <taxon>Rhodocyclaceae</taxon>
        <taxon>Niveibacterium</taxon>
    </lineage>
</organism>
<name>A0ABX7M685_9RHOO</name>
<evidence type="ECO:0000313" key="3">
    <source>
        <dbReference type="Proteomes" id="UP000663570"/>
    </source>
</evidence>
<gene>
    <name evidence="2" type="ORF">JY500_21215</name>
</gene>
<protein>
    <submittedName>
        <fullName evidence="2">Uncharacterized protein</fullName>
    </submittedName>
</protein>